<evidence type="ECO:0000313" key="2">
    <source>
        <dbReference type="Proteomes" id="UP000184268"/>
    </source>
</evidence>
<name>A0A1M5TUB1_9GAMM</name>
<organism evidence="1 2">
    <name type="scientific">Ferrimonas marina</name>
    <dbReference type="NCBI Taxonomy" id="299255"/>
    <lineage>
        <taxon>Bacteria</taxon>
        <taxon>Pseudomonadati</taxon>
        <taxon>Pseudomonadota</taxon>
        <taxon>Gammaproteobacteria</taxon>
        <taxon>Alteromonadales</taxon>
        <taxon>Ferrimonadaceae</taxon>
        <taxon>Ferrimonas</taxon>
    </lineage>
</organism>
<reference evidence="1 2" key="1">
    <citation type="submission" date="2016-11" db="EMBL/GenBank/DDBJ databases">
        <authorList>
            <person name="Jaros S."/>
            <person name="Januszkiewicz K."/>
            <person name="Wedrychowicz H."/>
        </authorList>
    </citation>
    <scope>NUCLEOTIDE SEQUENCE [LARGE SCALE GENOMIC DNA]</scope>
    <source>
        <strain evidence="1 2">DSM 16917</strain>
    </source>
</reference>
<dbReference type="RefSeq" id="WP_067655966.1">
    <property type="nucleotide sequence ID" value="NZ_FQXG01000003.1"/>
</dbReference>
<protein>
    <submittedName>
        <fullName evidence="1">Uncharacterized protein</fullName>
    </submittedName>
</protein>
<dbReference type="EMBL" id="FQXG01000003">
    <property type="protein sequence ID" value="SHH54405.1"/>
    <property type="molecule type" value="Genomic_DNA"/>
</dbReference>
<proteinExistence type="predicted"/>
<dbReference type="Proteomes" id="UP000184268">
    <property type="component" value="Unassembled WGS sequence"/>
</dbReference>
<sequence>MSLSHTELCLRAARWLKSTMRCQVSFAELDSGAGERPDAWGLNQGLSILVEVKTSRRDFFKDATKPWREVGSGMGMLRYFLTPKGLIKPEELPKGWGLVEATAKQLRIVAGVHPKLCPLYPSSLRVHAPEFLFEQRDVWSELYALASVIRRVEARTGDVQAFTKLDPDVGLALARDHQSMAVRLKELMVEAERLRGDRGQMQRAMQVYDKALHKAVGAEQARRIKEEALDWR</sequence>
<keyword evidence="2" id="KW-1185">Reference proteome</keyword>
<dbReference type="AlphaFoldDB" id="A0A1M5TUB1"/>
<dbReference type="STRING" id="299255.SAMN02745129_2283"/>
<dbReference type="OrthoDB" id="198812at2"/>
<accession>A0A1M5TUB1</accession>
<evidence type="ECO:0000313" key="1">
    <source>
        <dbReference type="EMBL" id="SHH54405.1"/>
    </source>
</evidence>
<gene>
    <name evidence="1" type="ORF">SAMN02745129_2283</name>
</gene>